<reference evidence="1" key="1">
    <citation type="submission" date="2022-01" db="EMBL/GenBank/DDBJ databases">
        <title>Genome Sequence Resource for Two Populations of Ditylenchus destructor, the Migratory Endoparasitic Phytonematode.</title>
        <authorList>
            <person name="Zhang H."/>
            <person name="Lin R."/>
            <person name="Xie B."/>
        </authorList>
    </citation>
    <scope>NUCLEOTIDE SEQUENCE</scope>
    <source>
        <strain evidence="1">BazhouSP</strain>
    </source>
</reference>
<name>A0AAD4R8C2_9BILA</name>
<dbReference type="AlphaFoldDB" id="A0AAD4R8C2"/>
<dbReference type="Proteomes" id="UP001201812">
    <property type="component" value="Unassembled WGS sequence"/>
</dbReference>
<proteinExistence type="predicted"/>
<evidence type="ECO:0000313" key="2">
    <source>
        <dbReference type="Proteomes" id="UP001201812"/>
    </source>
</evidence>
<comment type="caution">
    <text evidence="1">The sequence shown here is derived from an EMBL/GenBank/DDBJ whole genome shotgun (WGS) entry which is preliminary data.</text>
</comment>
<sequence>MHSFSELIHRPLTANAVSQQPSGVYPNGAFLVAIEPTGDDPRKTAILRYGVPCQHGDGLLSFDYWSTFENVLLKVCTRLTQERRCTSQIVYPMDTPRVEVQVVNPAPDRPFSLEIIVSGFFEPAVFLIDNVTYDAHLCGSGPPAYVNMKNPGKVVQKQWGIFKTRGKLAKPLPSNKDGIRALESKDGDAINIDKMQQTTLRRMLPKSRVYGQRQIPVISAKKRALQYYGKGRRSELLHFQSQLEPYFCGGSTICYPNHAGNISMEPPQRFRSNAQNGIVSGDAGRSAMKLPIRKLSACELLDCSFDDGSLCHYTNLRRENVDQETTARFGNWRFTRNEVSSQPIELRQLSQELDTFSALNAPIDINVVDGGSDSEEQQKSFYVSGFVLAGERGPNNLKASSNINGNFGRRSHLLRGRILYVLESPAFSLETDGYSENSGSIDEKADNTFMKFNLYQPSNAISLQVCLNDLNNCVYESSTVHSKEASWEQHSLSIPATTKKIYFVASQWKRFKWLAIDNIKLHTRCAKSPENDEIGMKSSETLNRAF</sequence>
<gene>
    <name evidence="1" type="ORF">DdX_06772</name>
</gene>
<organism evidence="1 2">
    <name type="scientific">Ditylenchus destructor</name>
    <dbReference type="NCBI Taxonomy" id="166010"/>
    <lineage>
        <taxon>Eukaryota</taxon>
        <taxon>Metazoa</taxon>
        <taxon>Ecdysozoa</taxon>
        <taxon>Nematoda</taxon>
        <taxon>Chromadorea</taxon>
        <taxon>Rhabditida</taxon>
        <taxon>Tylenchina</taxon>
        <taxon>Tylenchomorpha</taxon>
        <taxon>Sphaerularioidea</taxon>
        <taxon>Anguinidae</taxon>
        <taxon>Anguininae</taxon>
        <taxon>Ditylenchus</taxon>
    </lineage>
</organism>
<protein>
    <submittedName>
        <fullName evidence="1">MAM (Meprin, A5-protein, PTPmu) domain protein</fullName>
    </submittedName>
</protein>
<accession>A0AAD4R8C2</accession>
<keyword evidence="2" id="KW-1185">Reference proteome</keyword>
<dbReference type="EMBL" id="JAKKPZ010000009">
    <property type="protein sequence ID" value="KAI1717047.1"/>
    <property type="molecule type" value="Genomic_DNA"/>
</dbReference>
<evidence type="ECO:0000313" key="1">
    <source>
        <dbReference type="EMBL" id="KAI1717047.1"/>
    </source>
</evidence>